<keyword evidence="1" id="KW-0732">Signal</keyword>
<feature type="signal peptide" evidence="1">
    <location>
        <begin position="1"/>
        <end position="24"/>
    </location>
</feature>
<evidence type="ECO:0008006" key="4">
    <source>
        <dbReference type="Google" id="ProtNLM"/>
    </source>
</evidence>
<organism evidence="2 3">
    <name type="scientific">Geobacter soli</name>
    <dbReference type="NCBI Taxonomy" id="1510391"/>
    <lineage>
        <taxon>Bacteria</taxon>
        <taxon>Pseudomonadati</taxon>
        <taxon>Thermodesulfobacteriota</taxon>
        <taxon>Desulfuromonadia</taxon>
        <taxon>Geobacterales</taxon>
        <taxon>Geobacteraceae</taxon>
        <taxon>Geobacter</taxon>
    </lineage>
</organism>
<gene>
    <name evidence="2" type="ORF">SE37_12770</name>
</gene>
<proteinExistence type="predicted"/>
<dbReference type="Proteomes" id="UP000031433">
    <property type="component" value="Unassembled WGS sequence"/>
</dbReference>
<feature type="chain" id="PRO_5002137141" description="Transporter" evidence="1">
    <location>
        <begin position="25"/>
        <end position="302"/>
    </location>
</feature>
<dbReference type="AlphaFoldDB" id="A0A0C1QZ22"/>
<evidence type="ECO:0000256" key="1">
    <source>
        <dbReference type="SAM" id="SignalP"/>
    </source>
</evidence>
<evidence type="ECO:0000313" key="3">
    <source>
        <dbReference type="Proteomes" id="UP000031433"/>
    </source>
</evidence>
<name>A0A0C1QZ22_9BACT</name>
<dbReference type="RefSeq" id="WP_039646918.1">
    <property type="nucleotide sequence ID" value="NZ_JXBL01000001.1"/>
</dbReference>
<reference evidence="2 3" key="1">
    <citation type="submission" date="2015-01" db="EMBL/GenBank/DDBJ databases">
        <title>Genome sequence of the anaerobic bacterium Geobacter soli GSS01, a dissimilatory Fe(III) reducer from soil.</title>
        <authorList>
            <person name="Yang G."/>
            <person name="Zhou S."/>
        </authorList>
    </citation>
    <scope>NUCLEOTIDE SEQUENCE [LARGE SCALE GENOMIC DNA]</scope>
    <source>
        <strain evidence="2 3">GSS01</strain>
    </source>
</reference>
<dbReference type="EMBL" id="JXBL01000001">
    <property type="protein sequence ID" value="KIE43441.1"/>
    <property type="molecule type" value="Genomic_DNA"/>
</dbReference>
<keyword evidence="3" id="KW-1185">Reference proteome</keyword>
<accession>A0A0C1QZ22</accession>
<protein>
    <recommendedName>
        <fullName evidence="4">Transporter</fullName>
    </recommendedName>
</protein>
<sequence length="302" mass="33174">MKRAKRLVPMCLLMFCSVANPAGADVSVPKPVGPTAAVFGPAGSDFPVGKLAAVLNYQYAESDGVRHRASEANEKVKLTKNLGTVKFRYGIMPDLDIRTATPLYYIEKDYKTTGKTDELHWIGDTTLTLHKVLLNQSRNDALSVAVDVGLVVPTTDASSKSLDSIGNNAWGATAGVGVTYALGSHRLDQELAIATFTEGSHDYRKPLRFRSNTSWSHAVNNYFDIGAESLFEWNGESEKSGVKQKDSKNEWYAGPKMAFKYKPAGINVGMLATFPFARWYEGTAPSDGFRFELRLTKVFDLL</sequence>
<evidence type="ECO:0000313" key="2">
    <source>
        <dbReference type="EMBL" id="KIE43441.1"/>
    </source>
</evidence>
<dbReference type="InterPro" id="IPR025737">
    <property type="entry name" value="FApF"/>
</dbReference>
<comment type="caution">
    <text evidence="2">The sequence shown here is derived from an EMBL/GenBank/DDBJ whole genome shotgun (WGS) entry which is preliminary data.</text>
</comment>
<dbReference type="Pfam" id="PF13557">
    <property type="entry name" value="Phenol_MetA_deg"/>
    <property type="match status" value="1"/>
</dbReference>